<feature type="compositionally biased region" description="Polar residues" evidence="6">
    <location>
        <begin position="1160"/>
        <end position="1170"/>
    </location>
</feature>
<dbReference type="SUPFAM" id="SSF144083">
    <property type="entry name" value="Magnesium transport protein CorA, transmembrane region"/>
    <property type="match status" value="1"/>
</dbReference>
<organism evidence="9 10">
    <name type="scientific">Colletotrichum asianum</name>
    <dbReference type="NCBI Taxonomy" id="702518"/>
    <lineage>
        <taxon>Eukaryota</taxon>
        <taxon>Fungi</taxon>
        <taxon>Dikarya</taxon>
        <taxon>Ascomycota</taxon>
        <taxon>Pezizomycotina</taxon>
        <taxon>Sordariomycetes</taxon>
        <taxon>Hypocreomycetidae</taxon>
        <taxon>Glomerellales</taxon>
        <taxon>Glomerellaceae</taxon>
        <taxon>Colletotrichum</taxon>
        <taxon>Colletotrichum gloeosporioides species complex</taxon>
    </lineage>
</organism>
<dbReference type="EMBL" id="WOWK01000058">
    <property type="protein sequence ID" value="KAF0322705.1"/>
    <property type="molecule type" value="Genomic_DNA"/>
</dbReference>
<comment type="similarity">
    <text evidence="5">Belongs to the SAT4 family.</text>
</comment>
<keyword evidence="4 7" id="KW-0472">Membrane</keyword>
<dbReference type="PANTHER" id="PTHR33048:SF47">
    <property type="entry name" value="INTEGRAL MEMBRANE PROTEIN-RELATED"/>
    <property type="match status" value="1"/>
</dbReference>
<reference evidence="9 10" key="1">
    <citation type="submission" date="2019-12" db="EMBL/GenBank/DDBJ databases">
        <title>A genome sequence resource for the geographically widespread anthracnose pathogen Colletotrichum asianum.</title>
        <authorList>
            <person name="Meng Y."/>
        </authorList>
    </citation>
    <scope>NUCLEOTIDE SEQUENCE [LARGE SCALE GENOMIC DNA]</scope>
    <source>
        <strain evidence="9 10">ICMP 18580</strain>
    </source>
</reference>
<proteinExistence type="inferred from homology"/>
<dbReference type="PANTHER" id="PTHR33048">
    <property type="entry name" value="PTH11-LIKE INTEGRAL MEMBRANE PROTEIN (AFU_ORTHOLOGUE AFUA_5G11245)"/>
    <property type="match status" value="1"/>
</dbReference>
<sequence>MNATRFTNDGQESDDKSDVIIRVAATVMTISTVVCIPLEAVWDHTIESKCIKNIAIIWYFNGTFNIITDFIIITLPIPKIWQLQMPRTQKVVVVGVFMLGFFTIAISILRMQWLDPMPDRTWWNVKPAMWSLADITSFADGCRNGRCVQTAKIAVYLCQAPRSIWGTPQLWDEHSLANGLLCTLFALLFLLLVYRPAKSPAFNQLKVVSISPSLAKSCKYPLTVAGISCIMATHGGEQSSTTEHDVTSLDANRLPYWDPDEVPAETDDDFREFTYRKVSDTFSPSESQISTWIDAPNQDTHASFGDHGVTATVNACRDLMQFSHYLDAGSSGIFCADHTTTNEPYSVQERAEDLLFLSRDKSRQRFTYGLRVLGISMKNCHHLGYVHDRWPRYEVKDKSLKLTIQWMVRDMTVLQQCIITNTGETDMDIPMEFCKGLHIRDMDYLDPMDKFNDDWDGHVPVQGPNNYGWILTHPLKRKGATEEKRRTKDTPMQLMRLGSRKPTNATIDSHKGDTWGYSGNVKLPHAENDDNQDTIAVVISVLVDGRAIRFETANQKSHEKVVRRIRGGAAIEVVSAYKMVRFTDSRASWEDFVISANVADVSNHLNFASKFFTTFSPCAHEPSHVDHGHRDGEAGRDRRRNWISPLPMVPPKGLLEIEDQSVNQSFNHIDFVARRKLEHILSVCAIPLRDPEEEGDIVPVALTCGDISGHRVSSPASFFAFSFLLEISKRLAAVRSKDQYDTYGELRQRIYSVCRGHLKWLNSVEKTDSNCFSANYWVKGNKMSRNEESESFMPIDSLTDTPFQMIKVFEFASQYQSENDLNLARGIIKQVAIPWITALNKSDVRISRAWPHSQDEGCNKYRLSEHVWIWRALKLIEGHLRDFPEDKVSDAEDEKFNGEPSRGQQSREIRDVTTAQHDQVLTDDSLLRRFDSRDVQRDILRRFTAENEISKKRMLAMTRSPRETRFLFHASDTTLFYGINRDFFLEKTSLNEVWQNTIEAQVHHNENSETGWDNSIRYALAIMLGTRDISINKRPPQELIKSSLEVLFGSTSPNGLLFGLLDSNTKESAVFGRENDRDFYFHASFEIPYILLTHCWRIHSKLNTSGTQPEPSSTPQTKVFTTHDLLEEVADLNLMQPKRQPAQTDRIPRLPVGSAPSPEMTETQLGSTLPQPGVKLKATKVVSMKKSIPFNSLIDQSSIVDLDEEWLYNYPTFFSMEKQTSTKFNEEAESLLDRTERDTSGALISRAAEGYTRYLRNGERRNRPTAEARDPGDPLQLLSKTWTDIPSPDGHNALEDESDNMTFIADVLRQRNLQKHERENNVTFRGVNSNFKLWYLLSLPRTASKAKKRFIWLPSADDERALVCYLTSPQEERQAISLFFERHHQYEKHFLDETSMVLNTWESELHLSFYKLVDEDYTSTVGIPRGDVDEFPGREPKLLVKAAVGFRFIGDFFDRHWTCHLIEHIPGGKRVPTWWDREMHEREFPWGDKGHLVQDNNCWRQRKVLELHLFDRILEDLVDSTKTIYNTVKEELGVKHVAIPFSVLNSEDYFSSSEQWQRYQQILQVLEEDLSDMRVIISKWETREKDRGQERPRWTRTDERKYRRYIGKLEGTTRRRIRDLHRLHVQIQSLKETLRRGQQQIRDDLNLRGSENIRFFTYVTVVFLPLGFASSIFGMSEEPPSSVIPPMIICSVVALLVTVVALANAKRLNGVVEVISESINRYSLSKMEGSPLLNRHRRKLVKTQNLTRQAEEAGSETSEGHSKGTNMHASRGIRAHEDEQSWHFWFWVGYLFVELPARRVLMAYYDLKHPKFTHWSMYFRLVMGTLLLPIFLVSFFFQLVLINTFDAVRSILSDLKRLVESSLTENEENAKFVDSHMGRLAYPMKSYRPYRRTKGDTVEEPTDQKDPQQSSYGDATSHYSGK</sequence>
<feature type="region of interest" description="Disordered" evidence="6">
    <location>
        <begin position="889"/>
        <end position="912"/>
    </location>
</feature>
<evidence type="ECO:0000256" key="7">
    <source>
        <dbReference type="SAM" id="Phobius"/>
    </source>
</evidence>
<feature type="region of interest" description="Disordered" evidence="6">
    <location>
        <begin position="1885"/>
        <end position="1922"/>
    </location>
</feature>
<evidence type="ECO:0000256" key="5">
    <source>
        <dbReference type="ARBA" id="ARBA00038359"/>
    </source>
</evidence>
<dbReference type="Proteomes" id="UP000434172">
    <property type="component" value="Unassembled WGS sequence"/>
</dbReference>
<comment type="caution">
    <text evidence="9">The sequence shown here is derived from an EMBL/GenBank/DDBJ whole genome shotgun (WGS) entry which is preliminary data.</text>
</comment>
<evidence type="ECO:0000256" key="1">
    <source>
        <dbReference type="ARBA" id="ARBA00004141"/>
    </source>
</evidence>
<keyword evidence="3 7" id="KW-1133">Transmembrane helix</keyword>
<feature type="compositionally biased region" description="Basic and acidic residues" evidence="6">
    <location>
        <begin position="622"/>
        <end position="636"/>
    </location>
</feature>
<feature type="transmembrane region" description="Helical" evidence="7">
    <location>
        <begin position="54"/>
        <end position="78"/>
    </location>
</feature>
<dbReference type="OrthoDB" id="4812834at2759"/>
<comment type="subcellular location">
    <subcellularLocation>
        <location evidence="1">Membrane</location>
        <topology evidence="1">Multi-pass membrane protein</topology>
    </subcellularLocation>
</comment>
<name>A0A8H3ZT75_9PEZI</name>
<evidence type="ECO:0000256" key="2">
    <source>
        <dbReference type="ARBA" id="ARBA00022692"/>
    </source>
</evidence>
<dbReference type="Pfam" id="PF01544">
    <property type="entry name" value="CorA"/>
    <property type="match status" value="1"/>
</dbReference>
<evidence type="ECO:0000256" key="6">
    <source>
        <dbReference type="SAM" id="MobiDB-lite"/>
    </source>
</evidence>
<feature type="transmembrane region" description="Helical" evidence="7">
    <location>
        <begin position="20"/>
        <end position="42"/>
    </location>
</feature>
<dbReference type="Pfam" id="PF20684">
    <property type="entry name" value="Fung_rhodopsin"/>
    <property type="match status" value="1"/>
</dbReference>
<feature type="transmembrane region" description="Helical" evidence="7">
    <location>
        <begin position="1655"/>
        <end position="1676"/>
    </location>
</feature>
<feature type="domain" description="Rhodopsin" evidence="8">
    <location>
        <begin position="21"/>
        <end position="135"/>
    </location>
</feature>
<feature type="compositionally biased region" description="Polar residues" evidence="6">
    <location>
        <begin position="1907"/>
        <end position="1922"/>
    </location>
</feature>
<evidence type="ECO:0000256" key="3">
    <source>
        <dbReference type="ARBA" id="ARBA00022989"/>
    </source>
</evidence>
<dbReference type="GO" id="GO:0016020">
    <property type="term" value="C:membrane"/>
    <property type="evidence" value="ECO:0007669"/>
    <property type="project" value="UniProtKB-SubCell"/>
</dbReference>
<dbReference type="InterPro" id="IPR052337">
    <property type="entry name" value="SAT4-like"/>
</dbReference>
<dbReference type="Gene3D" id="1.20.58.340">
    <property type="entry name" value="Magnesium transport protein CorA, transmembrane region"/>
    <property type="match status" value="1"/>
</dbReference>
<accession>A0A8H3ZT75</accession>
<keyword evidence="10" id="KW-1185">Reference proteome</keyword>
<feature type="transmembrane region" description="Helical" evidence="7">
    <location>
        <begin position="1682"/>
        <end position="1703"/>
    </location>
</feature>
<evidence type="ECO:0000313" key="9">
    <source>
        <dbReference type="EMBL" id="KAF0322705.1"/>
    </source>
</evidence>
<feature type="region of interest" description="Disordered" evidence="6">
    <location>
        <begin position="1138"/>
        <end position="1171"/>
    </location>
</feature>
<keyword evidence="2 7" id="KW-0812">Transmembrane</keyword>
<evidence type="ECO:0000259" key="8">
    <source>
        <dbReference type="Pfam" id="PF20684"/>
    </source>
</evidence>
<feature type="compositionally biased region" description="Basic and acidic residues" evidence="6">
    <location>
        <begin position="1893"/>
        <end position="1906"/>
    </location>
</feature>
<dbReference type="InterPro" id="IPR045863">
    <property type="entry name" value="CorA_TM1_TM2"/>
</dbReference>
<dbReference type="InterPro" id="IPR002523">
    <property type="entry name" value="MgTranspt_CorA/ZnTranspt_ZntB"/>
</dbReference>
<feature type="transmembrane region" description="Helical" evidence="7">
    <location>
        <begin position="90"/>
        <end position="113"/>
    </location>
</feature>
<dbReference type="GO" id="GO:0046873">
    <property type="term" value="F:metal ion transmembrane transporter activity"/>
    <property type="evidence" value="ECO:0007669"/>
    <property type="project" value="InterPro"/>
</dbReference>
<dbReference type="InterPro" id="IPR049326">
    <property type="entry name" value="Rhodopsin_dom_fungi"/>
</dbReference>
<feature type="region of interest" description="Disordered" evidence="6">
    <location>
        <begin position="1744"/>
        <end position="1767"/>
    </location>
</feature>
<feature type="region of interest" description="Disordered" evidence="6">
    <location>
        <begin position="622"/>
        <end position="642"/>
    </location>
</feature>
<evidence type="ECO:0000313" key="10">
    <source>
        <dbReference type="Proteomes" id="UP000434172"/>
    </source>
</evidence>
<feature type="transmembrane region" description="Helical" evidence="7">
    <location>
        <begin position="175"/>
        <end position="194"/>
    </location>
</feature>
<feature type="region of interest" description="Disordered" evidence="6">
    <location>
        <begin position="1255"/>
        <end position="1296"/>
    </location>
</feature>
<protein>
    <recommendedName>
        <fullName evidence="8">Rhodopsin domain-containing protein</fullName>
    </recommendedName>
</protein>
<feature type="transmembrane region" description="Helical" evidence="7">
    <location>
        <begin position="1817"/>
        <end position="1842"/>
    </location>
</feature>
<feature type="compositionally biased region" description="Basic and acidic residues" evidence="6">
    <location>
        <begin position="1256"/>
        <end position="1272"/>
    </location>
</feature>
<evidence type="ECO:0000256" key="4">
    <source>
        <dbReference type="ARBA" id="ARBA00023136"/>
    </source>
</evidence>
<gene>
    <name evidence="9" type="ORF">GQ607_009945</name>
</gene>